<feature type="region of interest" description="Disordered" evidence="2">
    <location>
        <begin position="273"/>
        <end position="296"/>
    </location>
</feature>
<dbReference type="InterPro" id="IPR045068">
    <property type="entry name" value="BACURD1-3"/>
</dbReference>
<dbReference type="SUPFAM" id="SSF54695">
    <property type="entry name" value="POZ domain"/>
    <property type="match status" value="1"/>
</dbReference>
<keyword evidence="3" id="KW-1133">Transmembrane helix</keyword>
<dbReference type="PANTHER" id="PTHR11145">
    <property type="entry name" value="BTB/POZ DOMAIN-CONTAINING ADAPTER FOR CUL3-MEDIATED RHOA DEGRADATION PROTEIN FAMILY MEMBER"/>
    <property type="match status" value="1"/>
</dbReference>
<dbReference type="EMBL" id="JARBDR010000337">
    <property type="protein sequence ID" value="KAJ8315603.1"/>
    <property type="molecule type" value="Genomic_DNA"/>
</dbReference>
<feature type="transmembrane region" description="Helical" evidence="3">
    <location>
        <begin position="65"/>
        <end position="86"/>
    </location>
</feature>
<accession>A0ABQ9FE50</accession>
<evidence type="ECO:0000313" key="6">
    <source>
        <dbReference type="Proteomes" id="UP001217089"/>
    </source>
</evidence>
<comment type="caution">
    <text evidence="5">The sequence shown here is derived from an EMBL/GenBank/DDBJ whole genome shotgun (WGS) entry which is preliminary data.</text>
</comment>
<dbReference type="InterPro" id="IPR011333">
    <property type="entry name" value="SKP1/BTB/POZ_sf"/>
</dbReference>
<evidence type="ECO:0000256" key="1">
    <source>
        <dbReference type="SAM" id="Coils"/>
    </source>
</evidence>
<dbReference type="SMART" id="SM00225">
    <property type="entry name" value="BTB"/>
    <property type="match status" value="1"/>
</dbReference>
<organism evidence="5 6">
    <name type="scientific">Tegillarca granosa</name>
    <name type="common">Malaysian cockle</name>
    <name type="synonym">Anadara granosa</name>
    <dbReference type="NCBI Taxonomy" id="220873"/>
    <lineage>
        <taxon>Eukaryota</taxon>
        <taxon>Metazoa</taxon>
        <taxon>Spiralia</taxon>
        <taxon>Lophotrochozoa</taxon>
        <taxon>Mollusca</taxon>
        <taxon>Bivalvia</taxon>
        <taxon>Autobranchia</taxon>
        <taxon>Pteriomorphia</taxon>
        <taxon>Arcoida</taxon>
        <taxon>Arcoidea</taxon>
        <taxon>Arcidae</taxon>
        <taxon>Tegillarca</taxon>
    </lineage>
</organism>
<feature type="transmembrane region" description="Helical" evidence="3">
    <location>
        <begin position="12"/>
        <end position="31"/>
    </location>
</feature>
<keyword evidence="1" id="KW-0175">Coiled coil</keyword>
<evidence type="ECO:0000313" key="5">
    <source>
        <dbReference type="EMBL" id="KAJ8315603.1"/>
    </source>
</evidence>
<evidence type="ECO:0000256" key="2">
    <source>
        <dbReference type="SAM" id="MobiDB-lite"/>
    </source>
</evidence>
<gene>
    <name evidence="5" type="ORF">KUTeg_007753</name>
</gene>
<dbReference type="InterPro" id="IPR003131">
    <property type="entry name" value="T1-type_BTB"/>
</dbReference>
<evidence type="ECO:0000259" key="4">
    <source>
        <dbReference type="SMART" id="SM00225"/>
    </source>
</evidence>
<keyword evidence="3" id="KW-0812">Transmembrane</keyword>
<evidence type="ECO:0000256" key="3">
    <source>
        <dbReference type="SAM" id="Phobius"/>
    </source>
</evidence>
<feature type="compositionally biased region" description="Low complexity" evidence="2">
    <location>
        <begin position="280"/>
        <end position="295"/>
    </location>
</feature>
<reference evidence="5 6" key="1">
    <citation type="submission" date="2022-12" db="EMBL/GenBank/DDBJ databases">
        <title>Chromosome-level genome of Tegillarca granosa.</title>
        <authorList>
            <person name="Kim J."/>
        </authorList>
    </citation>
    <scope>NUCLEOTIDE SEQUENCE [LARGE SCALE GENOMIC DNA]</scope>
    <source>
        <strain evidence="5">Teg-2019</strain>
        <tissue evidence="5">Adductor muscle</tissue>
    </source>
</reference>
<dbReference type="Gene3D" id="3.30.710.10">
    <property type="entry name" value="Potassium Channel Kv1.1, Chain A"/>
    <property type="match status" value="1"/>
</dbReference>
<name>A0ABQ9FE50_TEGGR</name>
<feature type="transmembrane region" description="Helical" evidence="3">
    <location>
        <begin position="37"/>
        <end position="58"/>
    </location>
</feature>
<dbReference type="Proteomes" id="UP001217089">
    <property type="component" value="Unassembled WGS sequence"/>
</dbReference>
<proteinExistence type="predicted"/>
<dbReference type="Pfam" id="PF02214">
    <property type="entry name" value="BTB_2"/>
    <property type="match status" value="1"/>
</dbReference>
<feature type="transmembrane region" description="Helical" evidence="3">
    <location>
        <begin position="98"/>
        <end position="121"/>
    </location>
</feature>
<keyword evidence="3" id="KW-0472">Membrane</keyword>
<protein>
    <recommendedName>
        <fullName evidence="4">BTB domain-containing protein</fullName>
    </recommendedName>
</protein>
<keyword evidence="6" id="KW-1185">Reference proteome</keyword>
<feature type="coiled-coil region" evidence="1">
    <location>
        <begin position="401"/>
        <end position="460"/>
    </location>
</feature>
<dbReference type="InterPro" id="IPR000210">
    <property type="entry name" value="BTB/POZ_dom"/>
</dbReference>
<feature type="domain" description="BTB" evidence="4">
    <location>
        <begin position="541"/>
        <end position="641"/>
    </location>
</feature>
<sequence length="641" mass="72616">MPIFDTKSVLTYLANASVLTYFAASVLTYFADASVLTYFADASVLTYLANASVLTYFANASVLTYLVNASVLTYLADASVLTYLVNASVLTYLADASVLTYLVNASVLTYLANASVLTYFANASVLTYLADASVLTYLVNASVLTYFADARATIFGGVWSKEIPVSSTFHIASGFPVIIGVVNLHHPSSNFYERKYPDILFNICSDNTMNPNYGNAWQPGMQPFYGDPSMPFMGPNFRGNQHPVQRGPVWGPNQPPTHQHAYNSYQRRGTYNPIARNHFSNSPGPSRASTSSSHGHGSHGSRDLCFICRDALQNCNERGIHLCDGGHGHTCDNCSKEAQKEAELIQDLSQEEVDAKLESLLQEIKGCIQNKYQSVSETLEQFVTNRINEINTIHKSVTDDQAALESLKIQLETRTEELEKREQKLREKEKQQQKDRQKFDKELQKEKEEICRQWQQLRDEVTRMEDMHKVQEILGDLYSLLVQSLFSFGARMSMNIVNIIGPWSIPRRYLYFRSKIRQKLDYVLINQSKFTPIADMCMYNGRIKLDVGGNIYTTSKLTLIRDKDSMLAAMFSGRHEVKLENDGTVFIDRDGTHFRYILNYLRDGGVNLDSLPRNRQVLRELRNEAIYYQLHGLLQQIEKLM</sequence>
<feature type="transmembrane region" description="Helical" evidence="3">
    <location>
        <begin position="128"/>
        <end position="148"/>
    </location>
</feature>
<dbReference type="PANTHER" id="PTHR11145:SF8">
    <property type="entry name" value="RE57120P"/>
    <property type="match status" value="1"/>
</dbReference>